<evidence type="ECO:0000313" key="3">
    <source>
        <dbReference type="EMBL" id="MDR6628372.1"/>
    </source>
</evidence>
<proteinExistence type="predicted"/>
<sequence length="156" mass="18087">MSEDQSNIVTLKVRVTPEFREKIVETAKTNNRSMNQEIVARLEESFDNKDIGQEFFQKNLHLFLSAYCAGLESNYDDAISQLEESLSQTKNPEMIQFLEHRLQVNKILKTEMHRLMKNNSEKFSAELSKEVSQKHLTHPHLAKDKPLTPIKDEDIG</sequence>
<dbReference type="GO" id="GO:0003677">
    <property type="term" value="F:DNA binding"/>
    <property type="evidence" value="ECO:0007669"/>
    <property type="project" value="InterPro"/>
</dbReference>
<dbReference type="Proteomes" id="UP001262767">
    <property type="component" value="Unassembled WGS sequence"/>
</dbReference>
<accession>A0AAW8LCF7</accession>
<feature type="region of interest" description="Disordered" evidence="1">
    <location>
        <begin position="126"/>
        <end position="156"/>
    </location>
</feature>
<dbReference type="Gene3D" id="1.10.1220.10">
    <property type="entry name" value="Met repressor-like"/>
    <property type="match status" value="1"/>
</dbReference>
<comment type="caution">
    <text evidence="3">The sequence shown here is derived from an EMBL/GenBank/DDBJ whole genome shotgun (WGS) entry which is preliminary data.</text>
</comment>
<dbReference type="RefSeq" id="WP_310076746.1">
    <property type="nucleotide sequence ID" value="NZ_JALKUZ010000010.1"/>
</dbReference>
<dbReference type="InterPro" id="IPR005569">
    <property type="entry name" value="Arc_DNA-bd_dom"/>
</dbReference>
<name>A0AAW8LCF7_ACILW</name>
<evidence type="ECO:0000259" key="2">
    <source>
        <dbReference type="Pfam" id="PF03869"/>
    </source>
</evidence>
<protein>
    <recommendedName>
        <fullName evidence="2">Arc-like DNA binding domain-containing protein</fullName>
    </recommendedName>
</protein>
<dbReference type="AlphaFoldDB" id="A0AAW8LCF7"/>
<dbReference type="Pfam" id="PF03869">
    <property type="entry name" value="Arc"/>
    <property type="match status" value="1"/>
</dbReference>
<dbReference type="InterPro" id="IPR010985">
    <property type="entry name" value="Ribbon_hlx_hlx"/>
</dbReference>
<dbReference type="SUPFAM" id="SSF47598">
    <property type="entry name" value="Ribbon-helix-helix"/>
    <property type="match status" value="1"/>
</dbReference>
<evidence type="ECO:0000313" key="4">
    <source>
        <dbReference type="Proteomes" id="UP001262767"/>
    </source>
</evidence>
<dbReference type="GO" id="GO:0006355">
    <property type="term" value="P:regulation of DNA-templated transcription"/>
    <property type="evidence" value="ECO:0007669"/>
    <property type="project" value="InterPro"/>
</dbReference>
<evidence type="ECO:0000256" key="1">
    <source>
        <dbReference type="SAM" id="MobiDB-lite"/>
    </source>
</evidence>
<feature type="domain" description="Arc-like DNA binding" evidence="2">
    <location>
        <begin position="13"/>
        <end position="47"/>
    </location>
</feature>
<reference evidence="3" key="1">
    <citation type="submission" date="2023-07" db="EMBL/GenBank/DDBJ databases">
        <title>Sorghum-associated microbial communities from plants grown in Nebraska, USA.</title>
        <authorList>
            <person name="Schachtman D."/>
        </authorList>
    </citation>
    <scope>NUCLEOTIDE SEQUENCE</scope>
    <source>
        <strain evidence="3">BE44</strain>
    </source>
</reference>
<dbReference type="InterPro" id="IPR013321">
    <property type="entry name" value="Arc_rbn_hlx_hlx"/>
</dbReference>
<organism evidence="3 4">
    <name type="scientific">Acinetobacter lwoffii</name>
    <dbReference type="NCBI Taxonomy" id="28090"/>
    <lineage>
        <taxon>Bacteria</taxon>
        <taxon>Pseudomonadati</taxon>
        <taxon>Pseudomonadota</taxon>
        <taxon>Gammaproteobacteria</taxon>
        <taxon>Moraxellales</taxon>
        <taxon>Moraxellaceae</taxon>
        <taxon>Acinetobacter</taxon>
    </lineage>
</organism>
<dbReference type="EMBL" id="JAVDSC010000001">
    <property type="protein sequence ID" value="MDR6628372.1"/>
    <property type="molecule type" value="Genomic_DNA"/>
</dbReference>
<feature type="compositionally biased region" description="Basic and acidic residues" evidence="1">
    <location>
        <begin position="141"/>
        <end position="156"/>
    </location>
</feature>
<gene>
    <name evidence="3" type="ORF">J2X86_000360</name>
</gene>